<dbReference type="SUPFAM" id="SSF52242">
    <property type="entry name" value="Cobalamin (vitamin B12)-binding domain"/>
    <property type="match status" value="1"/>
</dbReference>
<evidence type="ECO:0000313" key="2">
    <source>
        <dbReference type="Proteomes" id="UP000288215"/>
    </source>
</evidence>
<dbReference type="EMBL" id="RXGA01000002">
    <property type="protein sequence ID" value="RWX73660.1"/>
    <property type="molecule type" value="Genomic_DNA"/>
</dbReference>
<dbReference type="Proteomes" id="UP000288215">
    <property type="component" value="Unassembled WGS sequence"/>
</dbReference>
<dbReference type="Gene3D" id="3.40.50.280">
    <property type="entry name" value="Cobalamin-binding domain"/>
    <property type="match status" value="1"/>
</dbReference>
<dbReference type="InterPro" id="IPR036724">
    <property type="entry name" value="Cobalamin-bd_sf"/>
</dbReference>
<dbReference type="GO" id="GO:0046872">
    <property type="term" value="F:metal ion binding"/>
    <property type="evidence" value="ECO:0007669"/>
    <property type="project" value="InterPro"/>
</dbReference>
<comment type="caution">
    <text evidence="1">The sequence shown here is derived from an EMBL/GenBank/DDBJ whole genome shotgun (WGS) entry which is preliminary data.</text>
</comment>
<name>A0A3S3VCN5_METS7</name>
<accession>A0A3S3VCN5</accession>
<evidence type="ECO:0000313" key="1">
    <source>
        <dbReference type="EMBL" id="RWX73660.1"/>
    </source>
</evidence>
<sequence>MASQSGDALRRLAESILHGKQGSQEIALSCLEQGLGVDEILAKGVIGAWLEFAAWYDRDPDGALKGWMESYNATNRVLRALEAAIRAPENPPFSAAVFTVRGEGHVLMRDVLSLLLRSRGVRVYSSRKGLVQEDLADPISDPSLKWLVVSCTEADLNEQVSAIIRWAKQKRPDLRAVAGGPQAEKVGADIVVNDPYDLLKVLGV</sequence>
<proteinExistence type="predicted"/>
<evidence type="ECO:0008006" key="3">
    <source>
        <dbReference type="Google" id="ProtNLM"/>
    </source>
</evidence>
<protein>
    <recommendedName>
        <fullName evidence="3">B12-binding domain-containing protein</fullName>
    </recommendedName>
</protein>
<gene>
    <name evidence="1" type="ORF">Metus_0439</name>
</gene>
<dbReference type="GO" id="GO:0031419">
    <property type="term" value="F:cobalamin binding"/>
    <property type="evidence" value="ECO:0007669"/>
    <property type="project" value="InterPro"/>
</dbReference>
<dbReference type="AlphaFoldDB" id="A0A3S3VCN5"/>
<reference evidence="1 2" key="1">
    <citation type="submission" date="2018-12" db="EMBL/GenBank/DDBJ databases">
        <title>The complete genome of the methanogenic archaea of the candidate phylum Verstraetearchaeota, obtained from the metagenome of underground thermal water.</title>
        <authorList>
            <person name="Kadnikov V.V."/>
            <person name="Mardanov A.V."/>
            <person name="Beletsky A.V."/>
            <person name="Karnachuk O.V."/>
            <person name="Ravin N.V."/>
        </authorList>
    </citation>
    <scope>NUCLEOTIDE SEQUENCE [LARGE SCALE GENOMIC DNA]</scope>
    <source>
        <strain evidence="1">Ch88</strain>
    </source>
</reference>
<organism evidence="1 2">
    <name type="scientific">Methanosuratincola subterraneus</name>
    <dbReference type="NCBI Taxonomy" id="2593994"/>
    <lineage>
        <taxon>Archaea</taxon>
        <taxon>Thermoproteota</taxon>
        <taxon>Methanosuratincolia</taxon>
        <taxon>Candidatus Methanomethylicales</taxon>
        <taxon>Candidatus Methanomethylicaceae</taxon>
        <taxon>Candidatus Methanosuratincola (ex Vanwonterghem et al. 2016)</taxon>
    </lineage>
</organism>